<keyword evidence="5 8" id="KW-0460">Magnesium</keyword>
<dbReference type="AlphaFoldDB" id="A0A5E4QV33"/>
<feature type="binding site" evidence="8">
    <location>
        <position position="216"/>
    </location>
    <ligand>
        <name>Mg(2+)</name>
        <dbReference type="ChEBI" id="CHEBI:18420"/>
    </ligand>
</feature>
<dbReference type="CDD" id="cd01629">
    <property type="entry name" value="HAD_EP"/>
    <property type="match status" value="1"/>
</dbReference>
<dbReference type="SUPFAM" id="SSF56784">
    <property type="entry name" value="HAD-like"/>
    <property type="match status" value="1"/>
</dbReference>
<dbReference type="PANTHER" id="PTHR20371">
    <property type="entry name" value="ENOLASE-PHOSPHATASE E1"/>
    <property type="match status" value="1"/>
</dbReference>
<dbReference type="SFLD" id="SFLDG01133">
    <property type="entry name" value="C1.5.4:_Enolase-phosphatase_Li"/>
    <property type="match status" value="1"/>
</dbReference>
<keyword evidence="11" id="KW-1185">Reference proteome</keyword>
<evidence type="ECO:0000256" key="4">
    <source>
        <dbReference type="ARBA" id="ARBA00022801"/>
    </source>
</evidence>
<evidence type="ECO:0000256" key="1">
    <source>
        <dbReference type="ARBA" id="ARBA00022490"/>
    </source>
</evidence>
<keyword evidence="2 8" id="KW-0028">Amino-acid biosynthesis</keyword>
<evidence type="ECO:0000256" key="3">
    <source>
        <dbReference type="ARBA" id="ARBA00022723"/>
    </source>
</evidence>
<keyword evidence="6 8" id="KW-0486">Methionine biosynthesis</keyword>
<proteinExistence type="inferred from homology"/>
<comment type="cofactor">
    <cofactor evidence="8">
        <name>Mg(2+)</name>
        <dbReference type="ChEBI" id="CHEBI:18420"/>
    </cofactor>
    <text evidence="8">Binds 1 Mg(2+) ion per subunit.</text>
</comment>
<dbReference type="PANTHER" id="PTHR20371:SF1">
    <property type="entry name" value="ENOLASE-PHOSPHATASE E1"/>
    <property type="match status" value="1"/>
</dbReference>
<feature type="compositionally biased region" description="Basic and acidic residues" evidence="9">
    <location>
        <begin position="627"/>
        <end position="638"/>
    </location>
</feature>
<dbReference type="EMBL" id="FZQP02005443">
    <property type="protein sequence ID" value="VVD01581.1"/>
    <property type="molecule type" value="Genomic_DNA"/>
</dbReference>
<evidence type="ECO:0000256" key="5">
    <source>
        <dbReference type="ARBA" id="ARBA00022842"/>
    </source>
</evidence>
<dbReference type="GO" id="GO:0000287">
    <property type="term" value="F:magnesium ion binding"/>
    <property type="evidence" value="ECO:0007669"/>
    <property type="project" value="UniProtKB-UniRule"/>
</dbReference>
<comment type="similarity">
    <text evidence="8">Belongs to the HAD-like hydrolase superfamily. MasA/MtnC family.</text>
</comment>
<dbReference type="GO" id="GO:0005634">
    <property type="term" value="C:nucleus"/>
    <property type="evidence" value="ECO:0007669"/>
    <property type="project" value="UniProtKB-SubCell"/>
</dbReference>
<feature type="compositionally biased region" description="Polar residues" evidence="9">
    <location>
        <begin position="695"/>
        <end position="706"/>
    </location>
</feature>
<keyword evidence="1 8" id="KW-0963">Cytoplasm</keyword>
<comment type="pathway">
    <text evidence="8">Amino-acid biosynthesis; L-methionine biosynthesis via salvage pathway; L-methionine from S-methyl-5-thio-alpha-D-ribose 1-phosphate: step 4/6.</text>
</comment>
<comment type="pathway">
    <text evidence="8">Amino-acid biosynthesis; L-methionine biosynthesis via salvage pathway; L-methionine from S-methyl-5-thio-alpha-D-ribose 1-phosphate: step 3/6.</text>
</comment>
<evidence type="ECO:0000256" key="9">
    <source>
        <dbReference type="SAM" id="MobiDB-lite"/>
    </source>
</evidence>
<feature type="compositionally biased region" description="Basic and acidic residues" evidence="9">
    <location>
        <begin position="592"/>
        <end position="618"/>
    </location>
</feature>
<dbReference type="FunFam" id="3.40.50.1000:FF:000079">
    <property type="entry name" value="Enolase-phosphatase E1"/>
    <property type="match status" value="1"/>
</dbReference>
<name>A0A5E4QV33_9NEOP</name>
<dbReference type="GO" id="GO:0019509">
    <property type="term" value="P:L-methionine salvage from methylthioadenosine"/>
    <property type="evidence" value="ECO:0007669"/>
    <property type="project" value="UniProtKB-UniRule"/>
</dbReference>
<feature type="binding site" evidence="8">
    <location>
        <position position="21"/>
    </location>
    <ligand>
        <name>Mg(2+)</name>
        <dbReference type="ChEBI" id="CHEBI:18420"/>
    </ligand>
</feature>
<dbReference type="InterPro" id="IPR023214">
    <property type="entry name" value="HAD_sf"/>
</dbReference>
<evidence type="ECO:0000256" key="8">
    <source>
        <dbReference type="HAMAP-Rule" id="MF_03117"/>
    </source>
</evidence>
<dbReference type="InterPro" id="IPR023943">
    <property type="entry name" value="Enolase-ppase_E1"/>
</dbReference>
<keyword evidence="4 8" id="KW-0378">Hydrolase</keyword>
<feature type="binding site" evidence="8">
    <location>
        <position position="23"/>
    </location>
    <ligand>
        <name>Mg(2+)</name>
        <dbReference type="ChEBI" id="CHEBI:18420"/>
    </ligand>
</feature>
<reference evidence="10 11" key="1">
    <citation type="submission" date="2017-07" db="EMBL/GenBank/DDBJ databases">
        <authorList>
            <person name="Talla V."/>
            <person name="Backstrom N."/>
        </authorList>
    </citation>
    <scope>NUCLEOTIDE SEQUENCE [LARGE SCALE GENOMIC DNA]</scope>
</reference>
<dbReference type="GO" id="GO:0005737">
    <property type="term" value="C:cytoplasm"/>
    <property type="evidence" value="ECO:0007669"/>
    <property type="project" value="UniProtKB-SubCell"/>
</dbReference>
<feature type="binding site" evidence="8">
    <location>
        <begin position="157"/>
        <end position="158"/>
    </location>
    <ligand>
        <name>substrate</name>
    </ligand>
</feature>
<dbReference type="InterPro" id="IPR006439">
    <property type="entry name" value="HAD-SF_hydro_IA"/>
</dbReference>
<dbReference type="NCBIfam" id="TIGR01691">
    <property type="entry name" value="enolase-ppase"/>
    <property type="match status" value="1"/>
</dbReference>
<dbReference type="UniPathway" id="UPA00904">
    <property type="reaction ID" value="UER00876"/>
</dbReference>
<dbReference type="SFLD" id="SFLDF00044">
    <property type="entry name" value="enolase-phosphatase"/>
    <property type="match status" value="1"/>
</dbReference>
<comment type="function">
    <text evidence="8">Bifunctional enzyme that catalyzes the enolization of 2,3-diketo-5-methylthiopentyl-1-phosphate (DK-MTP-1-P) into the intermediate 2-hydroxy-3-keto-5-methylthiopentenyl-1-phosphate (HK-MTPenyl-1-P), which is then dephosphorylated to form the acireductone 1,2-dihydroxy-3-keto-5-methylthiopentene (DHK-MTPene).</text>
</comment>
<dbReference type="HAMAP" id="MF_03117">
    <property type="entry name" value="Salvage_MtnC_euk"/>
    <property type="match status" value="1"/>
</dbReference>
<dbReference type="Proteomes" id="UP000324832">
    <property type="component" value="Unassembled WGS sequence"/>
</dbReference>
<dbReference type="HAMAP" id="MF_01681">
    <property type="entry name" value="Salvage_MtnC"/>
    <property type="match status" value="1"/>
</dbReference>
<sequence length="762" mass="83707">MANTLKDIGEIVKKCKILLLDIEGTTTSISFVKDKLFPYAEENVKQFLDSQWDNDDVKEVISALRKLALEDKENGVEGVVAIPGEDTTKEEQIEGVVNNVKWQMSLDRKVGALKQLQGLVWQQGYDKGDIKGHVYDDVLPALEQWKAVDGQKVYIYSSGSVQAQKLLFGHSLAGDLLKFIEGHFDTAVGPKQGMESYKAIVGQIGCSAEDVLFLTDIEKEAEAARSAGLQVALVSRDGNAELTEEATGTYPVIKSFTQLATNNKRKTDPENEPPVKLPKTCINDDFKTLGEADSAEVPEKEEPCEKMEVDDTQTNETPAVNNDKPDKQVETVVVKETEKASCADKDKAGEVNSKSEIEVIKAPEIETVENKDTNVDEKKIEAMEPVIEEPEILEPVPVESLVEKNDTETVTNKTSPPTITEIDDITNENLADVIENTEPVVEEPPEISDMEVLQNVGEELEKCDEILTKVQNVINSENISLKPVLNTITEEPMEVENDTVDKITETESTLKSTLESTEVKSDSVENKEVVVGSKDGENVEHESCKSRDSTEVNGDAKKTETSSSKVDNKIEVVETKHTEEDKPVENPITEESSQKVDAVKKSVENDTPVKDSEQKTETAKSIAENDTTTKDTTQKVEPVKNSTENDTTIKETEVAIDTKESSESKDENVTESVSEPKEVLTNGDKNGEKELKENGISNDDVSSRLSVENGKEVNGANGATNGDQKEEVKEDCKVLTEVSEIKVKSLPAEEPCTDPVEQPSVA</sequence>
<feature type="compositionally biased region" description="Basic and acidic residues" evidence="9">
    <location>
        <begin position="297"/>
        <end position="309"/>
    </location>
</feature>
<dbReference type="GO" id="GO:0043874">
    <property type="term" value="F:acireductone synthase activity"/>
    <property type="evidence" value="ECO:0007669"/>
    <property type="project" value="UniProtKB-EC"/>
</dbReference>
<comment type="subcellular location">
    <subcellularLocation>
        <location evidence="8">Cytoplasm</location>
    </subcellularLocation>
    <subcellularLocation>
        <location evidence="8">Nucleus</location>
    </subcellularLocation>
</comment>
<gene>
    <name evidence="10" type="ORF">LSINAPIS_LOCUS11967</name>
</gene>
<feature type="region of interest" description="Disordered" evidence="9">
    <location>
        <begin position="509"/>
        <end position="730"/>
    </location>
</feature>
<dbReference type="NCBIfam" id="TIGR01549">
    <property type="entry name" value="HAD-SF-IA-v1"/>
    <property type="match status" value="1"/>
</dbReference>
<evidence type="ECO:0000313" key="10">
    <source>
        <dbReference type="EMBL" id="VVD01581.1"/>
    </source>
</evidence>
<evidence type="ECO:0000256" key="7">
    <source>
        <dbReference type="ARBA" id="ARBA00023242"/>
    </source>
</evidence>
<evidence type="ECO:0000256" key="6">
    <source>
        <dbReference type="ARBA" id="ARBA00023167"/>
    </source>
</evidence>
<organism evidence="10 11">
    <name type="scientific">Leptidea sinapis</name>
    <dbReference type="NCBI Taxonomy" id="189913"/>
    <lineage>
        <taxon>Eukaryota</taxon>
        <taxon>Metazoa</taxon>
        <taxon>Ecdysozoa</taxon>
        <taxon>Arthropoda</taxon>
        <taxon>Hexapoda</taxon>
        <taxon>Insecta</taxon>
        <taxon>Pterygota</taxon>
        <taxon>Neoptera</taxon>
        <taxon>Endopterygota</taxon>
        <taxon>Lepidoptera</taxon>
        <taxon>Glossata</taxon>
        <taxon>Ditrysia</taxon>
        <taxon>Papilionoidea</taxon>
        <taxon>Pieridae</taxon>
        <taxon>Dismorphiinae</taxon>
        <taxon>Leptidea</taxon>
    </lineage>
</organism>
<keyword evidence="7 8" id="KW-0539">Nucleus</keyword>
<accession>A0A5E4QV33</accession>
<dbReference type="Gene3D" id="1.10.720.60">
    <property type="match status" value="1"/>
</dbReference>
<dbReference type="EC" id="3.1.3.77" evidence="8"/>
<keyword evidence="3 8" id="KW-0479">Metal-binding</keyword>
<comment type="catalytic activity">
    <reaction evidence="8">
        <text>5-methylsulfanyl-2,3-dioxopentyl phosphate + H2O = 1,2-dihydroxy-5-(methylsulfanyl)pent-1-en-3-one + phosphate</text>
        <dbReference type="Rhea" id="RHEA:21700"/>
        <dbReference type="ChEBI" id="CHEBI:15377"/>
        <dbReference type="ChEBI" id="CHEBI:43474"/>
        <dbReference type="ChEBI" id="CHEBI:49252"/>
        <dbReference type="ChEBI" id="CHEBI:58828"/>
        <dbReference type="EC" id="3.1.3.77"/>
    </reaction>
</comment>
<feature type="compositionally biased region" description="Basic and acidic residues" evidence="9">
    <location>
        <begin position="647"/>
        <end position="678"/>
    </location>
</feature>
<feature type="binding site" evidence="8">
    <location>
        <position position="191"/>
    </location>
    <ligand>
        <name>substrate</name>
    </ligand>
</feature>
<dbReference type="InterPro" id="IPR027511">
    <property type="entry name" value="ENOPH1_eukaryotes"/>
</dbReference>
<comment type="subunit">
    <text evidence="8">Monomer.</text>
</comment>
<dbReference type="InterPro" id="IPR036412">
    <property type="entry name" value="HAD-like_sf"/>
</dbReference>
<feature type="region of interest" description="Disordered" evidence="9">
    <location>
        <begin position="292"/>
        <end position="324"/>
    </location>
</feature>
<protein>
    <recommendedName>
        <fullName evidence="8">Enolase-phosphatase E1</fullName>
        <ecNumber evidence="8">3.1.3.77</ecNumber>
    </recommendedName>
    <alternativeName>
        <fullName evidence="8">2,3-diketo-5-methylthio-1-phosphopentane phosphatase</fullName>
    </alternativeName>
</protein>
<evidence type="ECO:0000313" key="11">
    <source>
        <dbReference type="Proteomes" id="UP000324832"/>
    </source>
</evidence>
<evidence type="ECO:0000256" key="2">
    <source>
        <dbReference type="ARBA" id="ARBA00022605"/>
    </source>
</evidence>
<dbReference type="SFLD" id="SFLDS00003">
    <property type="entry name" value="Haloacid_Dehalogenase"/>
    <property type="match status" value="1"/>
</dbReference>
<feature type="compositionally biased region" description="Basic and acidic residues" evidence="9">
    <location>
        <begin position="517"/>
        <end position="584"/>
    </location>
</feature>
<dbReference type="SFLD" id="SFLDG01129">
    <property type="entry name" value="C1.5:_HAD__Beta-PGM__Phosphata"/>
    <property type="match status" value="1"/>
</dbReference>
<dbReference type="Pfam" id="PF00702">
    <property type="entry name" value="Hydrolase"/>
    <property type="match status" value="1"/>
</dbReference>
<dbReference type="Gene3D" id="3.40.50.1000">
    <property type="entry name" value="HAD superfamily/HAD-like"/>
    <property type="match status" value="1"/>
</dbReference>